<feature type="compositionally biased region" description="Low complexity" evidence="1">
    <location>
        <begin position="126"/>
        <end position="143"/>
    </location>
</feature>
<dbReference type="GeneID" id="10529447"/>
<protein>
    <submittedName>
        <fullName evidence="2">Uncharacterized protein</fullName>
    </submittedName>
</protein>
<dbReference type="RefSeq" id="XP_003335864.2">
    <property type="nucleotide sequence ID" value="XM_003335816.2"/>
</dbReference>
<name>E3L4H0_PUCGT</name>
<evidence type="ECO:0000313" key="3">
    <source>
        <dbReference type="Proteomes" id="UP000008783"/>
    </source>
</evidence>
<dbReference type="HOGENOM" id="CLU_1518591_0_0_1"/>
<evidence type="ECO:0000256" key="1">
    <source>
        <dbReference type="SAM" id="MobiDB-lite"/>
    </source>
</evidence>
<reference evidence="3" key="2">
    <citation type="journal article" date="2011" name="Proc. Natl. Acad. Sci. U.S.A.">
        <title>Obligate biotrophy features unraveled by the genomic analysis of rust fungi.</title>
        <authorList>
            <person name="Duplessis S."/>
            <person name="Cuomo C.A."/>
            <person name="Lin Y.-C."/>
            <person name="Aerts A."/>
            <person name="Tisserant E."/>
            <person name="Veneault-Fourrey C."/>
            <person name="Joly D.L."/>
            <person name="Hacquard S."/>
            <person name="Amselem J."/>
            <person name="Cantarel B.L."/>
            <person name="Chiu R."/>
            <person name="Coutinho P.M."/>
            <person name="Feau N."/>
            <person name="Field M."/>
            <person name="Frey P."/>
            <person name="Gelhaye E."/>
            <person name="Goldberg J."/>
            <person name="Grabherr M.G."/>
            <person name="Kodira C.D."/>
            <person name="Kohler A."/>
            <person name="Kuees U."/>
            <person name="Lindquist E.A."/>
            <person name="Lucas S.M."/>
            <person name="Mago R."/>
            <person name="Mauceli E."/>
            <person name="Morin E."/>
            <person name="Murat C."/>
            <person name="Pangilinan J.L."/>
            <person name="Park R."/>
            <person name="Pearson M."/>
            <person name="Quesneville H."/>
            <person name="Rouhier N."/>
            <person name="Sakthikumar S."/>
            <person name="Salamov A.A."/>
            <person name="Schmutz J."/>
            <person name="Selles B."/>
            <person name="Shapiro H."/>
            <person name="Tanguay P."/>
            <person name="Tuskan G.A."/>
            <person name="Henrissat B."/>
            <person name="Van de Peer Y."/>
            <person name="Rouze P."/>
            <person name="Ellis J.G."/>
            <person name="Dodds P.N."/>
            <person name="Schein J.E."/>
            <person name="Zhong S."/>
            <person name="Hamelin R.C."/>
            <person name="Grigoriev I.V."/>
            <person name="Szabo L.J."/>
            <person name="Martin F."/>
        </authorList>
    </citation>
    <scope>NUCLEOTIDE SEQUENCE [LARGE SCALE GENOMIC DNA]</scope>
    <source>
        <strain evidence="3">CRL 75-36-700-3 / race SCCL</strain>
    </source>
</reference>
<gene>
    <name evidence="2" type="ORF">PGTG_17695</name>
</gene>
<dbReference type="Proteomes" id="UP000008783">
    <property type="component" value="Unassembled WGS sequence"/>
</dbReference>
<proteinExistence type="predicted"/>
<dbReference type="InParanoid" id="E3L4H0"/>
<dbReference type="VEuPathDB" id="FungiDB:PGTG_17695"/>
<keyword evidence="3" id="KW-1185">Reference proteome</keyword>
<feature type="compositionally biased region" description="Acidic residues" evidence="1">
    <location>
        <begin position="76"/>
        <end position="91"/>
    </location>
</feature>
<dbReference type="AlphaFoldDB" id="E3L4H0"/>
<reference key="1">
    <citation type="submission" date="2007-01" db="EMBL/GenBank/DDBJ databases">
        <title>The Genome Sequence of Puccinia graminis f. sp. tritici Strain CRL 75-36-700-3.</title>
        <authorList>
            <consortium name="The Broad Institute Genome Sequencing Platform"/>
            <person name="Birren B."/>
            <person name="Lander E."/>
            <person name="Galagan J."/>
            <person name="Nusbaum C."/>
            <person name="Devon K."/>
            <person name="Cuomo C."/>
            <person name="Jaffe D."/>
            <person name="Butler J."/>
            <person name="Alvarez P."/>
            <person name="Gnerre S."/>
            <person name="Grabherr M."/>
            <person name="Mauceli E."/>
            <person name="Brockman W."/>
            <person name="Young S."/>
            <person name="LaButti K."/>
            <person name="Sykes S."/>
            <person name="DeCaprio D."/>
            <person name="Crawford M."/>
            <person name="Koehrsen M."/>
            <person name="Engels R."/>
            <person name="Montgomery P."/>
            <person name="Pearson M."/>
            <person name="Howarth C."/>
            <person name="Larson L."/>
            <person name="White J."/>
            <person name="Zeng Q."/>
            <person name="Kodira C."/>
            <person name="Yandava C."/>
            <person name="Alvarado L."/>
            <person name="O'Leary S."/>
            <person name="Szabo L."/>
            <person name="Dean R."/>
            <person name="Schein J."/>
        </authorList>
    </citation>
    <scope>NUCLEOTIDE SEQUENCE</scope>
    <source>
        <strain>CRL 75-36-700-3</strain>
    </source>
</reference>
<organism evidence="2 3">
    <name type="scientific">Puccinia graminis f. sp. tritici (strain CRL 75-36-700-3 / race SCCL)</name>
    <name type="common">Black stem rust fungus</name>
    <dbReference type="NCBI Taxonomy" id="418459"/>
    <lineage>
        <taxon>Eukaryota</taxon>
        <taxon>Fungi</taxon>
        <taxon>Dikarya</taxon>
        <taxon>Basidiomycota</taxon>
        <taxon>Pucciniomycotina</taxon>
        <taxon>Pucciniomycetes</taxon>
        <taxon>Pucciniales</taxon>
        <taxon>Pucciniaceae</taxon>
        <taxon>Puccinia</taxon>
    </lineage>
</organism>
<dbReference type="KEGG" id="pgr:PGTG_17695"/>
<evidence type="ECO:0000313" key="2">
    <source>
        <dbReference type="EMBL" id="EFP91445.2"/>
    </source>
</evidence>
<sequence>MSQQQQHTSYCPCLTYSMSRSSITKPILFAHLTNQLQVHSKPISSILSAQPHTLKPLPTSPHQSPYNPSSSQSSSEEPEEEIPEVEEEEQEAFASAVQSPAIGEVNDLPLHQNVLMETKQITSLTRLKSSPESSLSRPSIESSHNQQKTRLSNWQKNLESVICDQSNQLIFKASTHN</sequence>
<dbReference type="EMBL" id="DS178347">
    <property type="protein sequence ID" value="EFP91445.2"/>
    <property type="molecule type" value="Genomic_DNA"/>
</dbReference>
<accession>E3L4H0</accession>
<feature type="region of interest" description="Disordered" evidence="1">
    <location>
        <begin position="51"/>
        <end position="106"/>
    </location>
</feature>
<feature type="compositionally biased region" description="Low complexity" evidence="1">
    <location>
        <begin position="60"/>
        <end position="75"/>
    </location>
</feature>
<feature type="region of interest" description="Disordered" evidence="1">
    <location>
        <begin position="125"/>
        <end position="148"/>
    </location>
</feature>